<dbReference type="EMBL" id="SEKV01000973">
    <property type="protein sequence ID" value="TFY52455.1"/>
    <property type="molecule type" value="Genomic_DNA"/>
</dbReference>
<sequence length="58" mass="5785">MSSSPSALRTSSTLLAARGITCPAGHHAAIERPTAQAELGAGGKLIRLAAAPIAPMHP</sequence>
<reference evidence="1 2" key="1">
    <citation type="submission" date="2019-01" db="EMBL/GenBank/DDBJ databases">
        <title>Genome sequencing of the rare red list fungi Fomitopsis rosea.</title>
        <authorList>
            <person name="Buettner E."/>
            <person name="Kellner H."/>
        </authorList>
    </citation>
    <scope>NUCLEOTIDE SEQUENCE [LARGE SCALE GENOMIC DNA]</scope>
    <source>
        <strain evidence="1 2">DSM 105464</strain>
    </source>
</reference>
<name>A0A4Y9XQU5_9APHY</name>
<proteinExistence type="predicted"/>
<dbReference type="AlphaFoldDB" id="A0A4Y9XQU5"/>
<evidence type="ECO:0000313" key="2">
    <source>
        <dbReference type="Proteomes" id="UP000298390"/>
    </source>
</evidence>
<protein>
    <submittedName>
        <fullName evidence="1">Uncharacterized protein</fullName>
    </submittedName>
</protein>
<dbReference type="Proteomes" id="UP000298390">
    <property type="component" value="Unassembled WGS sequence"/>
</dbReference>
<organism evidence="1 2">
    <name type="scientific">Rhodofomes roseus</name>
    <dbReference type="NCBI Taxonomy" id="34475"/>
    <lineage>
        <taxon>Eukaryota</taxon>
        <taxon>Fungi</taxon>
        <taxon>Dikarya</taxon>
        <taxon>Basidiomycota</taxon>
        <taxon>Agaricomycotina</taxon>
        <taxon>Agaricomycetes</taxon>
        <taxon>Polyporales</taxon>
        <taxon>Rhodofomes</taxon>
    </lineage>
</organism>
<gene>
    <name evidence="1" type="ORF">EVJ58_g10009</name>
</gene>
<comment type="caution">
    <text evidence="1">The sequence shown here is derived from an EMBL/GenBank/DDBJ whole genome shotgun (WGS) entry which is preliminary data.</text>
</comment>
<evidence type="ECO:0000313" key="1">
    <source>
        <dbReference type="EMBL" id="TFY52455.1"/>
    </source>
</evidence>
<accession>A0A4Y9XQU5</accession>